<protein>
    <submittedName>
        <fullName evidence="12">PAS domain-containing protein</fullName>
    </submittedName>
</protein>
<dbReference type="CDD" id="cd00130">
    <property type="entry name" value="PAS"/>
    <property type="match status" value="2"/>
</dbReference>
<keyword evidence="5" id="KW-0238">DNA-binding</keyword>
<dbReference type="PROSITE" id="PS50045">
    <property type="entry name" value="SIGMA54_INTERACT_4"/>
    <property type="match status" value="1"/>
</dbReference>
<dbReference type="SUPFAM" id="SSF52540">
    <property type="entry name" value="P-loop containing nucleoside triphosphate hydrolases"/>
    <property type="match status" value="1"/>
</dbReference>
<dbReference type="InterPro" id="IPR035965">
    <property type="entry name" value="PAS-like_dom_sf"/>
</dbReference>
<dbReference type="PANTHER" id="PTHR32071:SF117">
    <property type="entry name" value="PTS-DEPENDENT DIHYDROXYACETONE KINASE OPERON REGULATORY PROTEIN-RELATED"/>
    <property type="match status" value="1"/>
</dbReference>
<evidence type="ECO:0000313" key="13">
    <source>
        <dbReference type="Proteomes" id="UP000476030"/>
    </source>
</evidence>
<keyword evidence="8" id="KW-0175">Coiled coil</keyword>
<feature type="domain" description="PAC" evidence="11">
    <location>
        <begin position="249"/>
        <end position="301"/>
    </location>
</feature>
<dbReference type="InterPro" id="IPR003593">
    <property type="entry name" value="AAA+_ATPase"/>
</dbReference>
<keyword evidence="7" id="KW-0804">Transcription</keyword>
<dbReference type="CDD" id="cd00009">
    <property type="entry name" value="AAA"/>
    <property type="match status" value="1"/>
</dbReference>
<dbReference type="RefSeq" id="WP_161316029.1">
    <property type="nucleotide sequence ID" value="NZ_WTUW01000002.1"/>
</dbReference>
<dbReference type="InterPro" id="IPR000014">
    <property type="entry name" value="PAS"/>
</dbReference>
<dbReference type="Gene3D" id="3.30.450.20">
    <property type="entry name" value="PAS domain"/>
    <property type="match status" value="2"/>
</dbReference>
<dbReference type="InterPro" id="IPR027417">
    <property type="entry name" value="P-loop_NTPase"/>
</dbReference>
<dbReference type="AlphaFoldDB" id="A0A6L8WAQ8"/>
<dbReference type="Gene3D" id="3.40.50.300">
    <property type="entry name" value="P-loop containing nucleotide triphosphate hydrolases"/>
    <property type="match status" value="1"/>
</dbReference>
<dbReference type="Pfam" id="PF25601">
    <property type="entry name" value="AAA_lid_14"/>
    <property type="match status" value="1"/>
</dbReference>
<dbReference type="SMART" id="SM00382">
    <property type="entry name" value="AAA"/>
    <property type="match status" value="1"/>
</dbReference>
<reference evidence="12 13" key="1">
    <citation type="submission" date="2019-12" db="EMBL/GenBank/DDBJ databases">
        <title>Snethiella sp. nov. sp. isolated from sea sand.</title>
        <authorList>
            <person name="Kim J."/>
            <person name="Jeong S.E."/>
            <person name="Jung H.S."/>
            <person name="Jeon C.O."/>
        </authorList>
    </citation>
    <scope>NUCLEOTIDE SEQUENCE [LARGE SCALE GENOMIC DNA]</scope>
    <source>
        <strain evidence="12 13">DP05</strain>
    </source>
</reference>
<dbReference type="GO" id="GO:0000160">
    <property type="term" value="P:phosphorelay signal transduction system"/>
    <property type="evidence" value="ECO:0007669"/>
    <property type="project" value="UniProtKB-KW"/>
</dbReference>
<feature type="coiled-coil region" evidence="8">
    <location>
        <begin position="286"/>
        <end position="330"/>
    </location>
</feature>
<dbReference type="Pfam" id="PF02954">
    <property type="entry name" value="HTH_8"/>
    <property type="match status" value="1"/>
</dbReference>
<proteinExistence type="predicted"/>
<dbReference type="InterPro" id="IPR025943">
    <property type="entry name" value="Sigma_54_int_dom_ATP-bd_2"/>
</dbReference>
<evidence type="ECO:0000256" key="8">
    <source>
        <dbReference type="SAM" id="Coils"/>
    </source>
</evidence>
<keyword evidence="2" id="KW-0067">ATP-binding</keyword>
<organism evidence="12 13">
    <name type="scientific">Sneathiella litorea</name>
    <dbReference type="NCBI Taxonomy" id="2606216"/>
    <lineage>
        <taxon>Bacteria</taxon>
        <taxon>Pseudomonadati</taxon>
        <taxon>Pseudomonadota</taxon>
        <taxon>Alphaproteobacteria</taxon>
        <taxon>Sneathiellales</taxon>
        <taxon>Sneathiellaceae</taxon>
        <taxon>Sneathiella</taxon>
    </lineage>
</organism>
<feature type="domain" description="Sigma-54 factor interaction" evidence="9">
    <location>
        <begin position="333"/>
        <end position="562"/>
    </location>
</feature>
<keyword evidence="3" id="KW-0902">Two-component regulatory system</keyword>
<evidence type="ECO:0000259" key="11">
    <source>
        <dbReference type="PROSITE" id="PS50113"/>
    </source>
</evidence>
<feature type="domain" description="PAS" evidence="10">
    <location>
        <begin position="171"/>
        <end position="223"/>
    </location>
</feature>
<dbReference type="Pfam" id="PF13426">
    <property type="entry name" value="PAS_9"/>
    <property type="match status" value="2"/>
</dbReference>
<keyword evidence="1" id="KW-0547">Nucleotide-binding</keyword>
<dbReference type="Proteomes" id="UP000476030">
    <property type="component" value="Unassembled WGS sequence"/>
</dbReference>
<evidence type="ECO:0000259" key="9">
    <source>
        <dbReference type="PROSITE" id="PS50045"/>
    </source>
</evidence>
<dbReference type="InterPro" id="IPR002078">
    <property type="entry name" value="Sigma_54_int"/>
</dbReference>
<keyword evidence="4" id="KW-0805">Transcription regulation</keyword>
<evidence type="ECO:0000259" key="10">
    <source>
        <dbReference type="PROSITE" id="PS50112"/>
    </source>
</evidence>
<evidence type="ECO:0000256" key="2">
    <source>
        <dbReference type="ARBA" id="ARBA00022840"/>
    </source>
</evidence>
<dbReference type="InterPro" id="IPR002197">
    <property type="entry name" value="HTH_Fis"/>
</dbReference>
<keyword evidence="13" id="KW-1185">Reference proteome</keyword>
<dbReference type="SMART" id="SM00091">
    <property type="entry name" value="PAS"/>
    <property type="match status" value="2"/>
</dbReference>
<dbReference type="SUPFAM" id="SSF55785">
    <property type="entry name" value="PYP-like sensor domain (PAS domain)"/>
    <property type="match status" value="2"/>
</dbReference>
<evidence type="ECO:0000313" key="12">
    <source>
        <dbReference type="EMBL" id="MZR31530.1"/>
    </source>
</evidence>
<dbReference type="InterPro" id="IPR000700">
    <property type="entry name" value="PAS-assoc_C"/>
</dbReference>
<dbReference type="Gene3D" id="1.10.8.60">
    <property type="match status" value="1"/>
</dbReference>
<evidence type="ECO:0000256" key="5">
    <source>
        <dbReference type="ARBA" id="ARBA00023125"/>
    </source>
</evidence>
<evidence type="ECO:0000256" key="7">
    <source>
        <dbReference type="ARBA" id="ARBA00023163"/>
    </source>
</evidence>
<dbReference type="PANTHER" id="PTHR32071">
    <property type="entry name" value="TRANSCRIPTIONAL REGULATORY PROTEIN"/>
    <property type="match status" value="1"/>
</dbReference>
<evidence type="ECO:0000256" key="4">
    <source>
        <dbReference type="ARBA" id="ARBA00023015"/>
    </source>
</evidence>
<sequence length="652" mass="73567">MESDTGQVGTADELNGSQLLEDEWFLASAILRQAFDKQPEPGIIFDPHSGVIFRANKAALDFFKIAENDIVGRTIGQIYSDEKGHLHVFTEEALYRGYAWTRDITLQRPDGKPMHLEHAAVAVTWQGKARMVVTITDLHKFERRSVDDEANTYHRNGLEEWRKAEKYFREIERENRLILAAAGEGIYGVNADGVTTFLNPAAEMMLGYSAAELVGRDMHSIIHHHKADGSLYDETECPIYNAFRKGTLHTVDDEVFWRKNNTSIRVEYTSTPIVDEGSVVGAVIVFREITQRKRDEEQLKAALEENARLRERLEMENAYLQEEIRSHINHYNILGNSQAIENVLKQIELVAPTDANVLITGESGTGKELVARAIHQASERRDRPLIRVNCAAVPRELFESEFFGHVKGAFTGALRDRIGRFELANGGTIFLDEVGEIPLDLQSKLLRVLQDQHFERVGEEKTREVDVRIIAATNRDLKKEASAKRFREDLFFRLNVFPIECLALRDRPSDIPILADHFLETVCSRLNIKKPTLTKANIKVLSAYDWPGNARELQNVIERSAILLREEKLSFNLPVPEELSFDAPDEICLKDVGKQNAILTAAELAALEKKNIKRALEAAGGRVSGKDGAAEMLQMKATTLYSRLKKIGDLNG</sequence>
<dbReference type="InterPro" id="IPR025662">
    <property type="entry name" value="Sigma_54_int_dom_ATP-bd_1"/>
</dbReference>
<dbReference type="GO" id="GO:0006355">
    <property type="term" value="P:regulation of DNA-templated transcription"/>
    <property type="evidence" value="ECO:0007669"/>
    <property type="project" value="InterPro"/>
</dbReference>
<dbReference type="NCBIfam" id="TIGR00229">
    <property type="entry name" value="sensory_box"/>
    <property type="match status" value="1"/>
</dbReference>
<accession>A0A6L8WAQ8</accession>
<dbReference type="PROSITE" id="PS00675">
    <property type="entry name" value="SIGMA54_INTERACT_1"/>
    <property type="match status" value="1"/>
</dbReference>
<dbReference type="EMBL" id="WTUW01000002">
    <property type="protein sequence ID" value="MZR31530.1"/>
    <property type="molecule type" value="Genomic_DNA"/>
</dbReference>
<dbReference type="Gene3D" id="1.10.10.60">
    <property type="entry name" value="Homeodomain-like"/>
    <property type="match status" value="1"/>
</dbReference>
<dbReference type="PROSITE" id="PS50112">
    <property type="entry name" value="PAS"/>
    <property type="match status" value="1"/>
</dbReference>
<dbReference type="FunFam" id="3.40.50.300:FF:000006">
    <property type="entry name" value="DNA-binding transcriptional regulator NtrC"/>
    <property type="match status" value="1"/>
</dbReference>
<comment type="caution">
    <text evidence="12">The sequence shown here is derived from an EMBL/GenBank/DDBJ whole genome shotgun (WGS) entry which is preliminary data.</text>
</comment>
<dbReference type="InterPro" id="IPR058031">
    <property type="entry name" value="AAA_lid_NorR"/>
</dbReference>
<dbReference type="GO" id="GO:0043565">
    <property type="term" value="F:sequence-specific DNA binding"/>
    <property type="evidence" value="ECO:0007669"/>
    <property type="project" value="InterPro"/>
</dbReference>
<evidence type="ECO:0000256" key="1">
    <source>
        <dbReference type="ARBA" id="ARBA00022741"/>
    </source>
</evidence>
<dbReference type="PROSITE" id="PS00676">
    <property type="entry name" value="SIGMA54_INTERACT_2"/>
    <property type="match status" value="1"/>
</dbReference>
<gene>
    <name evidence="12" type="ORF">GQE98_12890</name>
</gene>
<dbReference type="Pfam" id="PF00158">
    <property type="entry name" value="Sigma54_activat"/>
    <property type="match status" value="1"/>
</dbReference>
<dbReference type="GO" id="GO:0005524">
    <property type="term" value="F:ATP binding"/>
    <property type="evidence" value="ECO:0007669"/>
    <property type="project" value="UniProtKB-KW"/>
</dbReference>
<name>A0A6L8WAQ8_9PROT</name>
<keyword evidence="6" id="KW-0010">Activator</keyword>
<evidence type="ECO:0000256" key="3">
    <source>
        <dbReference type="ARBA" id="ARBA00023012"/>
    </source>
</evidence>
<evidence type="ECO:0000256" key="6">
    <source>
        <dbReference type="ARBA" id="ARBA00023159"/>
    </source>
</evidence>
<dbReference type="PROSITE" id="PS50113">
    <property type="entry name" value="PAC"/>
    <property type="match status" value="1"/>
</dbReference>